<evidence type="ECO:0008006" key="3">
    <source>
        <dbReference type="Google" id="ProtNLM"/>
    </source>
</evidence>
<dbReference type="Proteomes" id="UP000229699">
    <property type="component" value="Unassembled WGS sequence"/>
</dbReference>
<name>A0A2H0C001_9BACT</name>
<comment type="caution">
    <text evidence="1">The sequence shown here is derived from an EMBL/GenBank/DDBJ whole genome shotgun (WGS) entry which is preliminary data.</text>
</comment>
<evidence type="ECO:0000313" key="2">
    <source>
        <dbReference type="Proteomes" id="UP000229699"/>
    </source>
</evidence>
<dbReference type="InterPro" id="IPR014942">
    <property type="entry name" value="AbiEii"/>
</dbReference>
<dbReference type="Pfam" id="PF08843">
    <property type="entry name" value="AbiEii"/>
    <property type="match status" value="1"/>
</dbReference>
<reference evidence="1 2" key="1">
    <citation type="submission" date="2017-09" db="EMBL/GenBank/DDBJ databases">
        <title>Depth-based differentiation of microbial function through sediment-hosted aquifers and enrichment of novel symbionts in the deep terrestrial subsurface.</title>
        <authorList>
            <person name="Probst A.J."/>
            <person name="Ladd B."/>
            <person name="Jarett J.K."/>
            <person name="Geller-Mcgrath D.E."/>
            <person name="Sieber C.M."/>
            <person name="Emerson J.B."/>
            <person name="Anantharaman K."/>
            <person name="Thomas B.C."/>
            <person name="Malmstrom R."/>
            <person name="Stieglmeier M."/>
            <person name="Klingl A."/>
            <person name="Woyke T."/>
            <person name="Ryan C.M."/>
            <person name="Banfield J.F."/>
        </authorList>
    </citation>
    <scope>NUCLEOTIDE SEQUENCE [LARGE SCALE GENOMIC DNA]</scope>
    <source>
        <strain evidence="1">CG22_combo_CG10-13_8_21_14_all_34_12</strain>
    </source>
</reference>
<evidence type="ECO:0000313" key="1">
    <source>
        <dbReference type="EMBL" id="PIP63257.1"/>
    </source>
</evidence>
<organism evidence="1 2">
    <name type="scientific">Candidatus Roizmanbacteria bacterium CG22_combo_CG10-13_8_21_14_all_34_12</name>
    <dbReference type="NCBI Taxonomy" id="1974860"/>
    <lineage>
        <taxon>Bacteria</taxon>
        <taxon>Candidatus Roizmaniibacteriota</taxon>
    </lineage>
</organism>
<dbReference type="Gene3D" id="3.10.450.620">
    <property type="entry name" value="JHP933, nucleotidyltransferase-like core domain"/>
    <property type="match status" value="1"/>
</dbReference>
<proteinExistence type="predicted"/>
<dbReference type="AlphaFoldDB" id="A0A2H0C001"/>
<dbReference type="EMBL" id="PCTC01000072">
    <property type="protein sequence ID" value="PIP63257.1"/>
    <property type="molecule type" value="Genomic_DNA"/>
</dbReference>
<gene>
    <name evidence="1" type="ORF">COW97_03455</name>
</gene>
<accession>A0A2H0C001</accession>
<sequence length="231" mass="26987">MLIISKHRSVMFEVLKSIYQDSLLGPILGFKGGTLLYILHNLTRFSIDLDFDLLDEKKENQVLPRLKTILKDIGNIKELTNKKDTLFSLLIYDKGQRNLKIEISKRNLGSKYEISNYLGLSIQTMIKEDIFANKLLALTTRKKPVNRDVYDTWFLLNKHWDINWGLVEKRSRLNKKEFVKKCIKTLENWPLKHVLDGVGELLDSNSTKDWVKANLIKDTIFLLQARYGVYL</sequence>
<protein>
    <recommendedName>
        <fullName evidence="3">Nucleotidyl transferase AbiEii/AbiGii toxin family protein</fullName>
    </recommendedName>
</protein>